<name>A0ACA9JUL2_9GLOM</name>
<comment type="caution">
    <text evidence="1">The sequence shown here is derived from an EMBL/GenBank/DDBJ whole genome shotgun (WGS) entry which is preliminary data.</text>
</comment>
<dbReference type="Proteomes" id="UP000789860">
    <property type="component" value="Unassembled WGS sequence"/>
</dbReference>
<evidence type="ECO:0000313" key="1">
    <source>
        <dbReference type="EMBL" id="CAG8436613.1"/>
    </source>
</evidence>
<sequence length="126" mass="13963">MQCGVIYNELILIRVSILIIASLWAGASTSALINLSINMSTIESENTQTLSESDCIIEPNNQVLVNDTDQNISQLKKKSKKKLAPVYEYLDVFGDGTRVCKICDKSKGIGRWGSHTSLSTITRHFK</sequence>
<keyword evidence="2" id="KW-1185">Reference proteome</keyword>
<accession>A0ACA9JUL2</accession>
<proteinExistence type="predicted"/>
<protein>
    <submittedName>
        <fullName evidence="1">2824_t:CDS:1</fullName>
    </submittedName>
</protein>
<evidence type="ECO:0000313" key="2">
    <source>
        <dbReference type="Proteomes" id="UP000789860"/>
    </source>
</evidence>
<organism evidence="1 2">
    <name type="scientific">Scutellospora calospora</name>
    <dbReference type="NCBI Taxonomy" id="85575"/>
    <lineage>
        <taxon>Eukaryota</taxon>
        <taxon>Fungi</taxon>
        <taxon>Fungi incertae sedis</taxon>
        <taxon>Mucoromycota</taxon>
        <taxon>Glomeromycotina</taxon>
        <taxon>Glomeromycetes</taxon>
        <taxon>Diversisporales</taxon>
        <taxon>Gigasporaceae</taxon>
        <taxon>Scutellospora</taxon>
    </lineage>
</organism>
<dbReference type="EMBL" id="CAJVPM010000137">
    <property type="protein sequence ID" value="CAG8436613.1"/>
    <property type="molecule type" value="Genomic_DNA"/>
</dbReference>
<gene>
    <name evidence="1" type="ORF">SCALOS_LOCUS295</name>
</gene>
<reference evidence="1" key="1">
    <citation type="submission" date="2021-06" db="EMBL/GenBank/DDBJ databases">
        <authorList>
            <person name="Kallberg Y."/>
            <person name="Tangrot J."/>
            <person name="Rosling A."/>
        </authorList>
    </citation>
    <scope>NUCLEOTIDE SEQUENCE</scope>
    <source>
        <strain evidence="1">AU212A</strain>
    </source>
</reference>